<dbReference type="SUPFAM" id="SSF53335">
    <property type="entry name" value="S-adenosyl-L-methionine-dependent methyltransferases"/>
    <property type="match status" value="1"/>
</dbReference>
<evidence type="ECO:0000313" key="4">
    <source>
        <dbReference type="EMBL" id="CAB4571080.1"/>
    </source>
</evidence>
<evidence type="ECO:0000256" key="2">
    <source>
        <dbReference type="ARBA" id="ARBA00022679"/>
    </source>
</evidence>
<dbReference type="Pfam" id="PF05175">
    <property type="entry name" value="MTS"/>
    <property type="match status" value="1"/>
</dbReference>
<accession>A0A6J6E3E6</accession>
<name>A0A6J6E3E6_9ZZZZ</name>
<gene>
    <name evidence="4" type="ORF">UFOPK1693_00714</name>
</gene>
<proteinExistence type="predicted"/>
<sequence>MPQDHYFSATPSGNAKLRPVRFSVADQELTLNAAAGTFSSGKLDKGTAVLLKLSNRFPSTGRVLDLGCGWGPIGISIAKLQPGTEVWAVDVNSRSVELANQNSKELLIENFKAVTPEQLPTDLKFKEIWSNPPIRIGKPALHKLLMTYLERLTESGRAMLVVQKQLGAESLLGWLADQNSQWRVTRVLNEKGYWVIEVFSSPKSP</sequence>
<organism evidence="4">
    <name type="scientific">freshwater metagenome</name>
    <dbReference type="NCBI Taxonomy" id="449393"/>
    <lineage>
        <taxon>unclassified sequences</taxon>
        <taxon>metagenomes</taxon>
        <taxon>ecological metagenomes</taxon>
    </lineage>
</organism>
<feature type="domain" description="Methyltransferase small" evidence="3">
    <location>
        <begin position="29"/>
        <end position="196"/>
    </location>
</feature>
<dbReference type="InterPro" id="IPR007848">
    <property type="entry name" value="Small_mtfrase_dom"/>
</dbReference>
<dbReference type="PANTHER" id="PTHR47816:SF4">
    <property type="entry name" value="RIBOSOMAL RNA SMALL SUBUNIT METHYLTRANSFERASE C"/>
    <property type="match status" value="1"/>
</dbReference>
<dbReference type="AlphaFoldDB" id="A0A6J6E3E6"/>
<dbReference type="InterPro" id="IPR029063">
    <property type="entry name" value="SAM-dependent_MTases_sf"/>
</dbReference>
<keyword evidence="2" id="KW-0808">Transferase</keyword>
<keyword evidence="1" id="KW-0489">Methyltransferase</keyword>
<dbReference type="InterPro" id="IPR046977">
    <property type="entry name" value="RsmC/RlmG"/>
</dbReference>
<dbReference type="PANTHER" id="PTHR47816">
    <property type="entry name" value="RIBOSOMAL RNA SMALL SUBUNIT METHYLTRANSFERASE C"/>
    <property type="match status" value="1"/>
</dbReference>
<protein>
    <submittedName>
        <fullName evidence="4">Unannotated protein</fullName>
    </submittedName>
</protein>
<evidence type="ECO:0000256" key="1">
    <source>
        <dbReference type="ARBA" id="ARBA00022603"/>
    </source>
</evidence>
<dbReference type="GO" id="GO:0008757">
    <property type="term" value="F:S-adenosylmethionine-dependent methyltransferase activity"/>
    <property type="evidence" value="ECO:0007669"/>
    <property type="project" value="InterPro"/>
</dbReference>
<dbReference type="EMBL" id="CAEZTO010000008">
    <property type="protein sequence ID" value="CAB4571080.1"/>
    <property type="molecule type" value="Genomic_DNA"/>
</dbReference>
<dbReference type="GO" id="GO:0032259">
    <property type="term" value="P:methylation"/>
    <property type="evidence" value="ECO:0007669"/>
    <property type="project" value="UniProtKB-KW"/>
</dbReference>
<dbReference type="Gene3D" id="3.40.50.150">
    <property type="entry name" value="Vaccinia Virus protein VP39"/>
    <property type="match status" value="1"/>
</dbReference>
<evidence type="ECO:0000259" key="3">
    <source>
        <dbReference type="Pfam" id="PF05175"/>
    </source>
</evidence>
<reference evidence="4" key="1">
    <citation type="submission" date="2020-05" db="EMBL/GenBank/DDBJ databases">
        <authorList>
            <person name="Chiriac C."/>
            <person name="Salcher M."/>
            <person name="Ghai R."/>
            <person name="Kavagutti S V."/>
        </authorList>
    </citation>
    <scope>NUCLEOTIDE SEQUENCE</scope>
</reference>
<dbReference type="CDD" id="cd02440">
    <property type="entry name" value="AdoMet_MTases"/>
    <property type="match status" value="1"/>
</dbReference>